<accession>A0A0C3QFN9</accession>
<protein>
    <submittedName>
        <fullName evidence="3">Uncharacterized protein</fullName>
    </submittedName>
</protein>
<feature type="transmembrane region" description="Helical" evidence="2">
    <location>
        <begin position="552"/>
        <end position="575"/>
    </location>
</feature>
<feature type="compositionally biased region" description="Basic and acidic residues" evidence="1">
    <location>
        <begin position="703"/>
        <end position="715"/>
    </location>
</feature>
<evidence type="ECO:0000256" key="2">
    <source>
        <dbReference type="SAM" id="Phobius"/>
    </source>
</evidence>
<gene>
    <name evidence="3" type="ORF">M407DRAFT_25705</name>
</gene>
<evidence type="ECO:0000313" key="3">
    <source>
        <dbReference type="EMBL" id="KIO24956.1"/>
    </source>
</evidence>
<feature type="transmembrane region" description="Helical" evidence="2">
    <location>
        <begin position="44"/>
        <end position="69"/>
    </location>
</feature>
<feature type="region of interest" description="Disordered" evidence="1">
    <location>
        <begin position="682"/>
        <end position="720"/>
    </location>
</feature>
<feature type="transmembrane region" description="Helical" evidence="2">
    <location>
        <begin position="113"/>
        <end position="139"/>
    </location>
</feature>
<dbReference type="HOGENOM" id="CLU_005237_0_0_1"/>
<keyword evidence="2" id="KW-0812">Transmembrane</keyword>
<evidence type="ECO:0000313" key="4">
    <source>
        <dbReference type="Proteomes" id="UP000054248"/>
    </source>
</evidence>
<dbReference type="Proteomes" id="UP000054248">
    <property type="component" value="Unassembled WGS sequence"/>
</dbReference>
<organism evidence="3 4">
    <name type="scientific">Tulasnella calospora MUT 4182</name>
    <dbReference type="NCBI Taxonomy" id="1051891"/>
    <lineage>
        <taxon>Eukaryota</taxon>
        <taxon>Fungi</taxon>
        <taxon>Dikarya</taxon>
        <taxon>Basidiomycota</taxon>
        <taxon>Agaricomycotina</taxon>
        <taxon>Agaricomycetes</taxon>
        <taxon>Cantharellales</taxon>
        <taxon>Tulasnellaceae</taxon>
        <taxon>Tulasnella</taxon>
    </lineage>
</organism>
<keyword evidence="2" id="KW-1133">Transmembrane helix</keyword>
<feature type="transmembrane region" description="Helical" evidence="2">
    <location>
        <begin position="801"/>
        <end position="825"/>
    </location>
</feature>
<dbReference type="OrthoDB" id="3357029at2759"/>
<dbReference type="STRING" id="1051891.A0A0C3QFN9"/>
<keyword evidence="4" id="KW-1185">Reference proteome</keyword>
<proteinExistence type="predicted"/>
<feature type="transmembrane region" description="Helical" evidence="2">
    <location>
        <begin position="885"/>
        <end position="906"/>
    </location>
</feature>
<feature type="transmembrane region" description="Helical" evidence="2">
    <location>
        <begin position="199"/>
        <end position="220"/>
    </location>
</feature>
<dbReference type="EMBL" id="KN823051">
    <property type="protein sequence ID" value="KIO24956.1"/>
    <property type="molecule type" value="Genomic_DNA"/>
</dbReference>
<dbReference type="AlphaFoldDB" id="A0A0C3QFN9"/>
<evidence type="ECO:0000256" key="1">
    <source>
        <dbReference type="SAM" id="MobiDB-lite"/>
    </source>
</evidence>
<feature type="region of interest" description="Disordered" evidence="1">
    <location>
        <begin position="1"/>
        <end position="32"/>
    </location>
</feature>
<reference evidence="4" key="2">
    <citation type="submission" date="2015-01" db="EMBL/GenBank/DDBJ databases">
        <title>Evolutionary Origins and Diversification of the Mycorrhizal Mutualists.</title>
        <authorList>
            <consortium name="DOE Joint Genome Institute"/>
            <consortium name="Mycorrhizal Genomics Consortium"/>
            <person name="Kohler A."/>
            <person name="Kuo A."/>
            <person name="Nagy L.G."/>
            <person name="Floudas D."/>
            <person name="Copeland A."/>
            <person name="Barry K.W."/>
            <person name="Cichocki N."/>
            <person name="Veneault-Fourrey C."/>
            <person name="LaButti K."/>
            <person name="Lindquist E.A."/>
            <person name="Lipzen A."/>
            <person name="Lundell T."/>
            <person name="Morin E."/>
            <person name="Murat C."/>
            <person name="Riley R."/>
            <person name="Ohm R."/>
            <person name="Sun H."/>
            <person name="Tunlid A."/>
            <person name="Henrissat B."/>
            <person name="Grigoriev I.V."/>
            <person name="Hibbett D.S."/>
            <person name="Martin F."/>
        </authorList>
    </citation>
    <scope>NUCLEOTIDE SEQUENCE [LARGE SCALE GENOMIC DNA]</scope>
    <source>
        <strain evidence="4">MUT 4182</strain>
    </source>
</reference>
<feature type="compositionally biased region" description="Basic and acidic residues" evidence="1">
    <location>
        <begin position="684"/>
        <end position="695"/>
    </location>
</feature>
<feature type="transmembrane region" description="Helical" evidence="2">
    <location>
        <begin position="732"/>
        <end position="757"/>
    </location>
</feature>
<sequence>MGDQNPSEHPPRAVSDSLISEPKPCTTSKSPQLEIRKTGRHFEIVGLISTFSVFVITAGMATLILGWLYAFHDPVAAGGGIMSAVQNGTFVIKETSGSASKESLSSQTHTETLRILTFSALASHLVSLTSTILVTLLAYRSAAQWLNASENPEDSNLTPIQYGLLVRTLGSGSLMSLINTLRYTCRSRRSTAPRLFKEAFGGVAGIYILSHVVGVIDLWLHSRARSISVFRGVPVQSEALYGLAYNETTCGPFDTIGLPCKNLISTQPDGTRWAYNESWMYFEGVDTISGTNSNVTLEYINDTAILVPGPNRNFKSQGFSINTQGLHVECTNLRDECDWPQSPFPVSFVPGSSPVTNCSKAGYPRFPYYTTGELEFSGYDGRDIRNLVLGIIGGEMGGMRNGTADFSMGWTSNPATTIIQLRSNGVAFWTNHGTSGVYYLNALDLYAKCKMTYLDVIAQYDPIGVKWTIAQTRLSRPELASIFWTPMIFQLWSDDLGYALAPYIRTGQTDTIDTLASWMSKFGIAHIAPLLKFTAASDVTTPQPIALGLYPVAPTLLLVGCLYIYSLAALVVFFLSCTSNNRMIFVPRELTRKQEQDKEKSALDVAQAWLTDPLPLVGSVFPGRDGRHIARSVKSDPLRQVYDSKWGLVKVGIGLYKGSKGDVIFGLMRQSHSQARRYGRHFPSVHEDSTMKEEMAPQLSGSERQRSRKPEEPSTLKRPQLNIRMSQRRFRIIGLFPTLCVVAITGGAATLVSGWLIAFQDPVENPGGIFSALRTGSFVIMESSTSKEFLLSQTQTETLRILLFSALASHIVSVASTVLVTLLAYRAATQWLTASEDPDNVNLTPIQYGLLVRTLGSGSLMSILNSLRYVRRSRRGKAPWFFKEALVGVTGIYLLTHAVGLIDLWLHSSAKAISVIRSIPFEAEALFGNTYSDVMCGPFNKTELPCQKLISYEQGRTQFAYNILVATLAGMNAMRDLNPYLKLERINGTTIFVPGSTRSYQSREFTYNTYGLRVQCANLEDRCERLAAPLPQFLVQGRSPVTNCSKAGYPRIPYHTTGKLSPSGLDTRDIQTLVLGLIGDEMGGMMYVKAGLDSIVTHHFYLF</sequence>
<name>A0A0C3QFN9_9AGAM</name>
<keyword evidence="2" id="KW-0472">Membrane</keyword>
<reference evidence="3 4" key="1">
    <citation type="submission" date="2014-04" db="EMBL/GenBank/DDBJ databases">
        <authorList>
            <consortium name="DOE Joint Genome Institute"/>
            <person name="Kuo A."/>
            <person name="Girlanda M."/>
            <person name="Perotto S."/>
            <person name="Kohler A."/>
            <person name="Nagy L.G."/>
            <person name="Floudas D."/>
            <person name="Copeland A."/>
            <person name="Barry K.W."/>
            <person name="Cichocki N."/>
            <person name="Veneault-Fourrey C."/>
            <person name="LaButti K."/>
            <person name="Lindquist E.A."/>
            <person name="Lipzen A."/>
            <person name="Lundell T."/>
            <person name="Morin E."/>
            <person name="Murat C."/>
            <person name="Sun H."/>
            <person name="Tunlid A."/>
            <person name="Henrissat B."/>
            <person name="Grigoriev I.V."/>
            <person name="Hibbett D.S."/>
            <person name="Martin F."/>
            <person name="Nordberg H.P."/>
            <person name="Cantor M.N."/>
            <person name="Hua S.X."/>
        </authorList>
    </citation>
    <scope>NUCLEOTIDE SEQUENCE [LARGE SCALE GENOMIC DNA]</scope>
    <source>
        <strain evidence="3 4">MUT 4182</strain>
    </source>
</reference>